<sequence length="51" mass="5530">THEPSHIDEICRRSGLNMPEASSTLAILELKGMVKQVGNMNYVLAHGVKPG</sequence>
<dbReference type="InterPro" id="IPR041614">
    <property type="entry name" value="DprA_WH"/>
</dbReference>
<accession>X1K543</accession>
<dbReference type="Gene3D" id="1.10.10.10">
    <property type="entry name" value="Winged helix-like DNA-binding domain superfamily/Winged helix DNA-binding domain"/>
    <property type="match status" value="1"/>
</dbReference>
<dbReference type="InterPro" id="IPR036388">
    <property type="entry name" value="WH-like_DNA-bd_sf"/>
</dbReference>
<protein>
    <recommendedName>
        <fullName evidence="1">DprA winged helix domain-containing protein</fullName>
    </recommendedName>
</protein>
<proteinExistence type="predicted"/>
<feature type="domain" description="DprA winged helix" evidence="1">
    <location>
        <begin position="2"/>
        <end position="37"/>
    </location>
</feature>
<dbReference type="Pfam" id="PF17782">
    <property type="entry name" value="WHD_DprA"/>
    <property type="match status" value="1"/>
</dbReference>
<dbReference type="AlphaFoldDB" id="X1K543"/>
<name>X1K543_9ZZZZ</name>
<gene>
    <name evidence="2" type="ORF">S06H3_05473</name>
</gene>
<evidence type="ECO:0000313" key="2">
    <source>
        <dbReference type="EMBL" id="GAI02142.1"/>
    </source>
</evidence>
<evidence type="ECO:0000259" key="1">
    <source>
        <dbReference type="Pfam" id="PF17782"/>
    </source>
</evidence>
<feature type="non-terminal residue" evidence="2">
    <location>
        <position position="1"/>
    </location>
</feature>
<organism evidence="2">
    <name type="scientific">marine sediment metagenome</name>
    <dbReference type="NCBI Taxonomy" id="412755"/>
    <lineage>
        <taxon>unclassified sequences</taxon>
        <taxon>metagenomes</taxon>
        <taxon>ecological metagenomes</taxon>
    </lineage>
</organism>
<dbReference type="EMBL" id="BARV01002032">
    <property type="protein sequence ID" value="GAI02142.1"/>
    <property type="molecule type" value="Genomic_DNA"/>
</dbReference>
<reference evidence="2" key="1">
    <citation type="journal article" date="2014" name="Front. Microbiol.">
        <title>High frequency of phylogenetically diverse reductive dehalogenase-homologous genes in deep subseafloor sedimentary metagenomes.</title>
        <authorList>
            <person name="Kawai M."/>
            <person name="Futagami T."/>
            <person name="Toyoda A."/>
            <person name="Takaki Y."/>
            <person name="Nishi S."/>
            <person name="Hori S."/>
            <person name="Arai W."/>
            <person name="Tsubouchi T."/>
            <person name="Morono Y."/>
            <person name="Uchiyama I."/>
            <person name="Ito T."/>
            <person name="Fujiyama A."/>
            <person name="Inagaki F."/>
            <person name="Takami H."/>
        </authorList>
    </citation>
    <scope>NUCLEOTIDE SEQUENCE</scope>
    <source>
        <strain evidence="2">Expedition CK06-06</strain>
    </source>
</reference>
<comment type="caution">
    <text evidence="2">The sequence shown here is derived from an EMBL/GenBank/DDBJ whole genome shotgun (WGS) entry which is preliminary data.</text>
</comment>